<dbReference type="OrthoDB" id="9789346at2"/>
<evidence type="ECO:0000313" key="3">
    <source>
        <dbReference type="Proteomes" id="UP000295063"/>
    </source>
</evidence>
<keyword evidence="3" id="KW-1185">Reference proteome</keyword>
<dbReference type="PANTHER" id="PTHR34821:SF2">
    <property type="entry name" value="INNER MEMBRANE PROTEIN YDCZ"/>
    <property type="match status" value="1"/>
</dbReference>
<evidence type="ECO:0000313" key="2">
    <source>
        <dbReference type="EMBL" id="TCL32459.1"/>
    </source>
</evidence>
<accession>A0A4R1PPV1</accession>
<evidence type="ECO:0000256" key="1">
    <source>
        <dbReference type="SAM" id="Phobius"/>
    </source>
</evidence>
<dbReference type="Pfam" id="PF04657">
    <property type="entry name" value="DMT_YdcZ"/>
    <property type="match status" value="1"/>
</dbReference>
<sequence length="149" mass="15336">MDISGNMLALLLALTSGVLMAIQGTLNAALSKVIGLIEATFIVHVTGTIALVFILYVLRMGKGNLGAITTAPWYAYLGGIVGVFIIYLVAASIPAVGVANATTAIIVGQVLTAVIIDHFGGFGMERVPCGWNQVAGLVLLAIGAKLLLK</sequence>
<dbReference type="GO" id="GO:0005886">
    <property type="term" value="C:plasma membrane"/>
    <property type="evidence" value="ECO:0007669"/>
    <property type="project" value="TreeGrafter"/>
</dbReference>
<dbReference type="PANTHER" id="PTHR34821">
    <property type="entry name" value="INNER MEMBRANE PROTEIN YDCZ"/>
    <property type="match status" value="1"/>
</dbReference>
<feature type="transmembrane region" description="Helical" evidence="1">
    <location>
        <begin position="73"/>
        <end position="93"/>
    </location>
</feature>
<keyword evidence="1" id="KW-1133">Transmembrane helix</keyword>
<proteinExistence type="predicted"/>
<gene>
    <name evidence="2" type="ORF">EV210_12125</name>
</gene>
<dbReference type="InterPro" id="IPR006750">
    <property type="entry name" value="YdcZ"/>
</dbReference>
<reference evidence="2 3" key="1">
    <citation type="submission" date="2019-03" db="EMBL/GenBank/DDBJ databases">
        <title>Genomic Encyclopedia of Type Strains, Phase IV (KMG-IV): sequencing the most valuable type-strain genomes for metagenomic binning, comparative biology and taxonomic classification.</title>
        <authorList>
            <person name="Goeker M."/>
        </authorList>
    </citation>
    <scope>NUCLEOTIDE SEQUENCE [LARGE SCALE GENOMIC DNA]</scope>
    <source>
        <strain evidence="2 3">DSM 15969</strain>
    </source>
</reference>
<protein>
    <submittedName>
        <fullName evidence="2">Transporter family-2 protein</fullName>
    </submittedName>
</protein>
<organism evidence="2 3">
    <name type="scientific">Anaerospora hongkongensis</name>
    <dbReference type="NCBI Taxonomy" id="244830"/>
    <lineage>
        <taxon>Bacteria</taxon>
        <taxon>Bacillati</taxon>
        <taxon>Bacillota</taxon>
        <taxon>Negativicutes</taxon>
        <taxon>Selenomonadales</taxon>
        <taxon>Sporomusaceae</taxon>
        <taxon>Anaerospora</taxon>
    </lineage>
</organism>
<dbReference type="Proteomes" id="UP000295063">
    <property type="component" value="Unassembled WGS sequence"/>
</dbReference>
<feature type="transmembrane region" description="Helical" evidence="1">
    <location>
        <begin position="99"/>
        <end position="119"/>
    </location>
</feature>
<feature type="transmembrane region" description="Helical" evidence="1">
    <location>
        <begin position="41"/>
        <end position="61"/>
    </location>
</feature>
<keyword evidence="1" id="KW-0472">Membrane</keyword>
<dbReference type="RefSeq" id="WP_132083382.1">
    <property type="nucleotide sequence ID" value="NZ_DAIMLW010000285.1"/>
</dbReference>
<feature type="transmembrane region" description="Helical" evidence="1">
    <location>
        <begin position="131"/>
        <end position="148"/>
    </location>
</feature>
<comment type="caution">
    <text evidence="2">The sequence shown here is derived from an EMBL/GenBank/DDBJ whole genome shotgun (WGS) entry which is preliminary data.</text>
</comment>
<dbReference type="EMBL" id="SLUI01000021">
    <property type="protein sequence ID" value="TCL32459.1"/>
    <property type="molecule type" value="Genomic_DNA"/>
</dbReference>
<dbReference type="AlphaFoldDB" id="A0A4R1PPV1"/>
<name>A0A4R1PPV1_9FIRM</name>
<keyword evidence="1" id="KW-0812">Transmembrane</keyword>